<feature type="transmembrane region" description="Helical" evidence="1">
    <location>
        <begin position="50"/>
        <end position="69"/>
    </location>
</feature>
<accession>A0A0B2V8C1</accession>
<evidence type="ECO:0000313" key="2">
    <source>
        <dbReference type="EMBL" id="KHN77722.1"/>
    </source>
</evidence>
<evidence type="ECO:0000313" key="3">
    <source>
        <dbReference type="Proteomes" id="UP000031036"/>
    </source>
</evidence>
<name>A0A0B2V8C1_TOXCA</name>
<gene>
    <name evidence="2" type="ORF">Tcan_00676</name>
</gene>
<dbReference type="EMBL" id="JPKZ01002253">
    <property type="protein sequence ID" value="KHN77722.1"/>
    <property type="molecule type" value="Genomic_DNA"/>
</dbReference>
<protein>
    <submittedName>
        <fullName evidence="2">Uncharacterized protein</fullName>
    </submittedName>
</protein>
<sequence>LVWNSVTRISIALNIIRSVQPIFDDSKNIDTTIQLQIISNSSDSLIMRHLILIAMLTLAVMVTPTEAFMTNFSQKMRQRLERLRTSKGNGNQVDALSGNERKMGAAESIEQYLAFRRNCLSSRLVCLVFARQK</sequence>
<dbReference type="AlphaFoldDB" id="A0A0B2V8C1"/>
<comment type="caution">
    <text evidence="2">The sequence shown here is derived from an EMBL/GenBank/DDBJ whole genome shotgun (WGS) entry which is preliminary data.</text>
</comment>
<organism evidence="2 3">
    <name type="scientific">Toxocara canis</name>
    <name type="common">Canine roundworm</name>
    <dbReference type="NCBI Taxonomy" id="6265"/>
    <lineage>
        <taxon>Eukaryota</taxon>
        <taxon>Metazoa</taxon>
        <taxon>Ecdysozoa</taxon>
        <taxon>Nematoda</taxon>
        <taxon>Chromadorea</taxon>
        <taxon>Rhabditida</taxon>
        <taxon>Spirurina</taxon>
        <taxon>Ascaridomorpha</taxon>
        <taxon>Ascaridoidea</taxon>
        <taxon>Toxocaridae</taxon>
        <taxon>Toxocara</taxon>
    </lineage>
</organism>
<proteinExistence type="predicted"/>
<keyword evidence="1" id="KW-1133">Transmembrane helix</keyword>
<dbReference type="Proteomes" id="UP000031036">
    <property type="component" value="Unassembled WGS sequence"/>
</dbReference>
<keyword evidence="1" id="KW-0812">Transmembrane</keyword>
<keyword evidence="1" id="KW-0472">Membrane</keyword>
<feature type="non-terminal residue" evidence="2">
    <location>
        <position position="133"/>
    </location>
</feature>
<keyword evidence="3" id="KW-1185">Reference proteome</keyword>
<evidence type="ECO:0000256" key="1">
    <source>
        <dbReference type="SAM" id="Phobius"/>
    </source>
</evidence>
<feature type="non-terminal residue" evidence="2">
    <location>
        <position position="1"/>
    </location>
</feature>
<reference evidence="2 3" key="1">
    <citation type="submission" date="2014-11" db="EMBL/GenBank/DDBJ databases">
        <title>Genetic blueprint of the zoonotic pathogen Toxocara canis.</title>
        <authorList>
            <person name="Zhu X.-Q."/>
            <person name="Korhonen P.K."/>
            <person name="Cai H."/>
            <person name="Young N.D."/>
            <person name="Nejsum P."/>
            <person name="von Samson-Himmelstjerna G."/>
            <person name="Boag P.R."/>
            <person name="Tan P."/>
            <person name="Li Q."/>
            <person name="Min J."/>
            <person name="Yang Y."/>
            <person name="Wang X."/>
            <person name="Fang X."/>
            <person name="Hall R.S."/>
            <person name="Hofmann A."/>
            <person name="Sternberg P.W."/>
            <person name="Jex A.R."/>
            <person name="Gasser R.B."/>
        </authorList>
    </citation>
    <scope>NUCLEOTIDE SEQUENCE [LARGE SCALE GENOMIC DNA]</scope>
    <source>
        <strain evidence="2">PN_DK_2014</strain>
    </source>
</reference>